<evidence type="ECO:0000313" key="1">
    <source>
        <dbReference type="EMBL" id="EGH49526.1"/>
    </source>
</evidence>
<dbReference type="Gene3D" id="3.40.50.300">
    <property type="entry name" value="P-loop containing nucleotide triphosphate hydrolases"/>
    <property type="match status" value="1"/>
</dbReference>
<dbReference type="InterPro" id="IPR027417">
    <property type="entry name" value="P-loop_NTPase"/>
</dbReference>
<keyword evidence="1" id="KW-0378">Hydrolase</keyword>
<dbReference type="AlphaFoldDB" id="F3GR23"/>
<keyword evidence="1" id="KW-0067">ATP-binding</keyword>
<comment type="caution">
    <text evidence="1">The sequence shown here is derived from an EMBL/GenBank/DDBJ whole genome shotgun (WGS) entry which is preliminary data.</text>
</comment>
<reference evidence="1 2" key="1">
    <citation type="journal article" date="2011" name="PLoS Pathog.">
        <title>Dynamic evolution of pathogenicity revealed by sequencing and comparative genomics of 19 Pseudomonas syringae isolates.</title>
        <authorList>
            <person name="Baltrus D.A."/>
            <person name="Nishimura M.T."/>
            <person name="Romanchuk A."/>
            <person name="Chang J.H."/>
            <person name="Mukhtar M.S."/>
            <person name="Cherkis K."/>
            <person name="Roach J."/>
            <person name="Grant S.R."/>
            <person name="Jones C.D."/>
            <person name="Dangl J.L."/>
        </authorList>
    </citation>
    <scope>NUCLEOTIDE SEQUENCE [LARGE SCALE GENOMIC DNA]</scope>
    <source>
        <strain evidence="1 2">1704B</strain>
    </source>
</reference>
<sequence length="43" mass="5127">DWQSIYGWRGSSPKYFMEFAKEFSSPATTRVMLSDNFRSHQHI</sequence>
<evidence type="ECO:0000313" key="2">
    <source>
        <dbReference type="Proteomes" id="UP000004986"/>
    </source>
</evidence>
<feature type="non-terminal residue" evidence="1">
    <location>
        <position position="1"/>
    </location>
</feature>
<keyword evidence="1" id="KW-0547">Nucleotide-binding</keyword>
<accession>F3GR23</accession>
<keyword evidence="1" id="KW-0347">Helicase</keyword>
<dbReference type="GO" id="GO:0004386">
    <property type="term" value="F:helicase activity"/>
    <property type="evidence" value="ECO:0007669"/>
    <property type="project" value="UniProtKB-KW"/>
</dbReference>
<dbReference type="SUPFAM" id="SSF52540">
    <property type="entry name" value="P-loop containing nucleoside triphosphate hydrolases"/>
    <property type="match status" value="1"/>
</dbReference>
<proteinExistence type="predicted"/>
<dbReference type="Proteomes" id="UP000004986">
    <property type="component" value="Unassembled WGS sequence"/>
</dbReference>
<name>F3GR23_PSESJ</name>
<feature type="non-terminal residue" evidence="1">
    <location>
        <position position="43"/>
    </location>
</feature>
<protein>
    <submittedName>
        <fullName evidence="1">UvrD/REP helicase</fullName>
    </submittedName>
</protein>
<keyword evidence="2" id="KW-1185">Reference proteome</keyword>
<gene>
    <name evidence="1" type="ORF">PSYPI_46966</name>
</gene>
<dbReference type="EMBL" id="AEAI01004376">
    <property type="protein sequence ID" value="EGH49526.1"/>
    <property type="molecule type" value="Genomic_DNA"/>
</dbReference>
<organism evidence="1 2">
    <name type="scientific">Pseudomonas syringae pv. pisi str. 1704B</name>
    <dbReference type="NCBI Taxonomy" id="629263"/>
    <lineage>
        <taxon>Bacteria</taxon>
        <taxon>Pseudomonadati</taxon>
        <taxon>Pseudomonadota</taxon>
        <taxon>Gammaproteobacteria</taxon>
        <taxon>Pseudomonadales</taxon>
        <taxon>Pseudomonadaceae</taxon>
        <taxon>Pseudomonas</taxon>
        <taxon>Pseudomonas syringae</taxon>
    </lineage>
</organism>